<gene>
    <name evidence="3" type="ORF">GCM10023176_57460</name>
</gene>
<reference evidence="4" key="1">
    <citation type="journal article" date="2019" name="Int. J. Syst. Evol. Microbiol.">
        <title>The Global Catalogue of Microorganisms (GCM) 10K type strain sequencing project: providing services to taxonomists for standard genome sequencing and annotation.</title>
        <authorList>
            <consortium name="The Broad Institute Genomics Platform"/>
            <consortium name="The Broad Institute Genome Sequencing Center for Infectious Disease"/>
            <person name="Wu L."/>
            <person name="Ma J."/>
        </authorList>
    </citation>
    <scope>NUCLEOTIDE SEQUENCE [LARGE SCALE GENOMIC DNA]</scope>
    <source>
        <strain evidence="4">JCM 3175</strain>
    </source>
</reference>
<feature type="domain" description="Transposase IS701-like DDE" evidence="2">
    <location>
        <begin position="4"/>
        <end position="113"/>
    </location>
</feature>
<comment type="caution">
    <text evidence="3">The sequence shown here is derived from an EMBL/GenBank/DDBJ whole genome shotgun (WGS) entry which is preliminary data.</text>
</comment>
<proteinExistence type="predicted"/>
<evidence type="ECO:0000313" key="3">
    <source>
        <dbReference type="EMBL" id="GAA4579517.1"/>
    </source>
</evidence>
<name>A0ABP8T323_9ACTN</name>
<dbReference type="Proteomes" id="UP001500307">
    <property type="component" value="Unassembled WGS sequence"/>
</dbReference>
<evidence type="ECO:0000259" key="2">
    <source>
        <dbReference type="Pfam" id="PF13546"/>
    </source>
</evidence>
<organism evidence="3 4">
    <name type="scientific">Micromonospora coerulea</name>
    <dbReference type="NCBI Taxonomy" id="47856"/>
    <lineage>
        <taxon>Bacteria</taxon>
        <taxon>Bacillati</taxon>
        <taxon>Actinomycetota</taxon>
        <taxon>Actinomycetes</taxon>
        <taxon>Micromonosporales</taxon>
        <taxon>Micromonosporaceae</taxon>
        <taxon>Micromonospora</taxon>
    </lineage>
</organism>
<dbReference type="InterPro" id="IPR038721">
    <property type="entry name" value="IS701-like_DDE_dom"/>
</dbReference>
<evidence type="ECO:0000313" key="4">
    <source>
        <dbReference type="Proteomes" id="UP001500307"/>
    </source>
</evidence>
<accession>A0ABP8T323</accession>
<sequence>MGCVAGRFGRVEPRRTARDLVLGLRSPVERKNCWWLAEQAGHRGPQAMQRLLRTAAWDADAVRDECAASLQDQREPALSRSVPPPLADSARQRPAEKVVGEERAPRSVTYAAVRGRVAMM</sequence>
<dbReference type="EMBL" id="BAABGU010000049">
    <property type="protein sequence ID" value="GAA4579517.1"/>
    <property type="molecule type" value="Genomic_DNA"/>
</dbReference>
<protein>
    <recommendedName>
        <fullName evidence="2">Transposase IS701-like DDE domain-containing protein</fullName>
    </recommendedName>
</protein>
<evidence type="ECO:0000256" key="1">
    <source>
        <dbReference type="SAM" id="MobiDB-lite"/>
    </source>
</evidence>
<dbReference type="Pfam" id="PF13546">
    <property type="entry name" value="DDE_5"/>
    <property type="match status" value="1"/>
</dbReference>
<feature type="region of interest" description="Disordered" evidence="1">
    <location>
        <begin position="68"/>
        <end position="104"/>
    </location>
</feature>
<dbReference type="RefSeq" id="WP_346124695.1">
    <property type="nucleotide sequence ID" value="NZ_BAABGU010000049.1"/>
</dbReference>
<feature type="compositionally biased region" description="Basic and acidic residues" evidence="1">
    <location>
        <begin position="90"/>
        <end position="104"/>
    </location>
</feature>
<keyword evidence="4" id="KW-1185">Reference proteome</keyword>
<feature type="compositionally biased region" description="Basic and acidic residues" evidence="1">
    <location>
        <begin position="68"/>
        <end position="77"/>
    </location>
</feature>